<dbReference type="SUPFAM" id="SSF47473">
    <property type="entry name" value="EF-hand"/>
    <property type="match status" value="1"/>
</dbReference>
<dbReference type="Proteomes" id="UP000825935">
    <property type="component" value="Chromosome 27"/>
</dbReference>
<dbReference type="PANTHER" id="PTHR46971:SF1">
    <property type="entry name" value="CALCINEURIN B SUBUNIT (PROTEIN PHOSPHATASE 2B REGULATORY SUBUNIT)-LIKE PROTEIN"/>
    <property type="match status" value="1"/>
</dbReference>
<dbReference type="PANTHER" id="PTHR46971">
    <property type="entry name" value="CALCINEURIN B SUBUNIT (PROTEIN PHOSPHATASE 2B REGULATORY SUBUNIT)-LIKE PROTEIN"/>
    <property type="match status" value="1"/>
</dbReference>
<dbReference type="InterPro" id="IPR011992">
    <property type="entry name" value="EF-hand-dom_pair"/>
</dbReference>
<dbReference type="InterPro" id="IPR002048">
    <property type="entry name" value="EF_hand_dom"/>
</dbReference>
<evidence type="ECO:0000259" key="2">
    <source>
        <dbReference type="PROSITE" id="PS50222"/>
    </source>
</evidence>
<dbReference type="OMA" id="LKFAFRM"/>
<keyword evidence="4" id="KW-1185">Reference proteome</keyword>
<comment type="caution">
    <text evidence="3">The sequence shown here is derived from an EMBL/GenBank/DDBJ whole genome shotgun (WGS) entry which is preliminary data.</text>
</comment>
<evidence type="ECO:0000313" key="3">
    <source>
        <dbReference type="EMBL" id="KAH7295031.1"/>
    </source>
</evidence>
<protein>
    <recommendedName>
        <fullName evidence="2">EF-hand domain-containing protein</fullName>
    </recommendedName>
</protein>
<dbReference type="Pfam" id="PF13405">
    <property type="entry name" value="EF-hand_6"/>
    <property type="match status" value="1"/>
</dbReference>
<gene>
    <name evidence="3" type="ORF">KP509_27G029500</name>
</gene>
<sequence length="175" mass="20094">MGSTSSMLTQYDIEDVQEHCNQLFTQREIVSLYERFCQLDRNGKGFISADEFMSVPEFAVNPLSQRMLRMLDGLNFKDFVALLSVFSAKASFPHKVEFIFKIYDADGDGKVTWNDVLEVLQDLSGPFLSVEQRQEVVNQAFKESGYSIDYMLTLQDFLQLWDKTGLTMEVEVPVD</sequence>
<accession>A0A8T2RGL6</accession>
<dbReference type="Pfam" id="PF13202">
    <property type="entry name" value="EF-hand_5"/>
    <property type="match status" value="1"/>
</dbReference>
<dbReference type="EMBL" id="CM035432">
    <property type="protein sequence ID" value="KAH7295030.1"/>
    <property type="molecule type" value="Genomic_DNA"/>
</dbReference>
<dbReference type="PROSITE" id="PS50222">
    <property type="entry name" value="EF_HAND_2"/>
    <property type="match status" value="2"/>
</dbReference>
<evidence type="ECO:0000313" key="4">
    <source>
        <dbReference type="Proteomes" id="UP000825935"/>
    </source>
</evidence>
<feature type="domain" description="EF-hand" evidence="2">
    <location>
        <begin position="27"/>
        <end position="62"/>
    </location>
</feature>
<dbReference type="GO" id="GO:0005509">
    <property type="term" value="F:calcium ion binding"/>
    <property type="evidence" value="ECO:0007669"/>
    <property type="project" value="InterPro"/>
</dbReference>
<organism evidence="3 4">
    <name type="scientific">Ceratopteris richardii</name>
    <name type="common">Triangle waterfern</name>
    <dbReference type="NCBI Taxonomy" id="49495"/>
    <lineage>
        <taxon>Eukaryota</taxon>
        <taxon>Viridiplantae</taxon>
        <taxon>Streptophyta</taxon>
        <taxon>Embryophyta</taxon>
        <taxon>Tracheophyta</taxon>
        <taxon>Polypodiopsida</taxon>
        <taxon>Polypodiidae</taxon>
        <taxon>Polypodiales</taxon>
        <taxon>Pteridineae</taxon>
        <taxon>Pteridaceae</taxon>
        <taxon>Parkerioideae</taxon>
        <taxon>Ceratopteris</taxon>
    </lineage>
</organism>
<dbReference type="PROSITE" id="PS00018">
    <property type="entry name" value="EF_HAND_1"/>
    <property type="match status" value="1"/>
</dbReference>
<dbReference type="OrthoDB" id="191686at2759"/>
<dbReference type="AlphaFoldDB" id="A0A8T2RGL6"/>
<dbReference type="EMBL" id="CM035432">
    <property type="protein sequence ID" value="KAH7295031.1"/>
    <property type="molecule type" value="Genomic_DNA"/>
</dbReference>
<dbReference type="InterPro" id="IPR018247">
    <property type="entry name" value="EF_Hand_1_Ca_BS"/>
</dbReference>
<dbReference type="Gene3D" id="1.10.238.10">
    <property type="entry name" value="EF-hand"/>
    <property type="match status" value="1"/>
</dbReference>
<name>A0A8T2RGL6_CERRI</name>
<reference evidence="3 4" key="1">
    <citation type="submission" date="2021-08" db="EMBL/GenBank/DDBJ databases">
        <title>WGS assembly of Ceratopteris richardii.</title>
        <authorList>
            <person name="Marchant D.B."/>
            <person name="Chen G."/>
            <person name="Jenkins J."/>
            <person name="Shu S."/>
            <person name="Leebens-Mack J."/>
            <person name="Grimwood J."/>
            <person name="Schmutz J."/>
            <person name="Soltis P."/>
            <person name="Soltis D."/>
            <person name="Chen Z.-H."/>
        </authorList>
    </citation>
    <scope>NUCLEOTIDE SEQUENCE [LARGE SCALE GENOMIC DNA]</scope>
    <source>
        <strain evidence="3">Whitten #5841</strain>
        <tissue evidence="3">Leaf</tissue>
    </source>
</reference>
<proteinExistence type="predicted"/>
<keyword evidence="1" id="KW-0106">Calcium</keyword>
<dbReference type="SMART" id="SM00054">
    <property type="entry name" value="EFh"/>
    <property type="match status" value="2"/>
</dbReference>
<evidence type="ECO:0000256" key="1">
    <source>
        <dbReference type="ARBA" id="ARBA00022837"/>
    </source>
</evidence>
<feature type="domain" description="EF-hand" evidence="2">
    <location>
        <begin position="91"/>
        <end position="126"/>
    </location>
</feature>